<comment type="caution">
    <text evidence="1">The sequence shown here is derived from an EMBL/GenBank/DDBJ whole genome shotgun (WGS) entry which is preliminary data.</text>
</comment>
<accession>A0A392SMD4</accession>
<dbReference type="Proteomes" id="UP000265520">
    <property type="component" value="Unassembled WGS sequence"/>
</dbReference>
<dbReference type="EMBL" id="LXQA010394955">
    <property type="protein sequence ID" value="MCI49036.1"/>
    <property type="molecule type" value="Genomic_DNA"/>
</dbReference>
<evidence type="ECO:0000313" key="1">
    <source>
        <dbReference type="EMBL" id="MCI49036.1"/>
    </source>
</evidence>
<organism evidence="1 2">
    <name type="scientific">Trifolium medium</name>
    <dbReference type="NCBI Taxonomy" id="97028"/>
    <lineage>
        <taxon>Eukaryota</taxon>
        <taxon>Viridiplantae</taxon>
        <taxon>Streptophyta</taxon>
        <taxon>Embryophyta</taxon>
        <taxon>Tracheophyta</taxon>
        <taxon>Spermatophyta</taxon>
        <taxon>Magnoliopsida</taxon>
        <taxon>eudicotyledons</taxon>
        <taxon>Gunneridae</taxon>
        <taxon>Pentapetalae</taxon>
        <taxon>rosids</taxon>
        <taxon>fabids</taxon>
        <taxon>Fabales</taxon>
        <taxon>Fabaceae</taxon>
        <taxon>Papilionoideae</taxon>
        <taxon>50 kb inversion clade</taxon>
        <taxon>NPAAA clade</taxon>
        <taxon>Hologalegina</taxon>
        <taxon>IRL clade</taxon>
        <taxon>Trifolieae</taxon>
        <taxon>Trifolium</taxon>
    </lineage>
</organism>
<proteinExistence type="predicted"/>
<dbReference type="AlphaFoldDB" id="A0A392SMD4"/>
<evidence type="ECO:0000313" key="2">
    <source>
        <dbReference type="Proteomes" id="UP000265520"/>
    </source>
</evidence>
<reference evidence="1 2" key="1">
    <citation type="journal article" date="2018" name="Front. Plant Sci.">
        <title>Red Clover (Trifolium pratense) and Zigzag Clover (T. medium) - A Picture of Genomic Similarities and Differences.</title>
        <authorList>
            <person name="Dluhosova J."/>
            <person name="Istvanek J."/>
            <person name="Nedelnik J."/>
            <person name="Repkova J."/>
        </authorList>
    </citation>
    <scope>NUCLEOTIDE SEQUENCE [LARGE SCALE GENOMIC DNA]</scope>
    <source>
        <strain evidence="2">cv. 10/8</strain>
        <tissue evidence="1">Leaf</tissue>
    </source>
</reference>
<protein>
    <submittedName>
        <fullName evidence="1">Uncharacterized protein</fullName>
    </submittedName>
</protein>
<feature type="non-terminal residue" evidence="1">
    <location>
        <position position="1"/>
    </location>
</feature>
<sequence>WSVMSSPITREEPVTIATLSCSGYEVALAV</sequence>
<keyword evidence="2" id="KW-1185">Reference proteome</keyword>
<name>A0A392SMD4_9FABA</name>